<dbReference type="Proteomes" id="UP000183567">
    <property type="component" value="Unassembled WGS sequence"/>
</dbReference>
<evidence type="ECO:0000313" key="1">
    <source>
        <dbReference type="EMBL" id="OJA15622.1"/>
    </source>
</evidence>
<proteinExistence type="predicted"/>
<organism evidence="1 2">
    <name type="scientific">Rhizopogon vesiculosus</name>
    <dbReference type="NCBI Taxonomy" id="180088"/>
    <lineage>
        <taxon>Eukaryota</taxon>
        <taxon>Fungi</taxon>
        <taxon>Dikarya</taxon>
        <taxon>Basidiomycota</taxon>
        <taxon>Agaricomycotina</taxon>
        <taxon>Agaricomycetes</taxon>
        <taxon>Agaricomycetidae</taxon>
        <taxon>Boletales</taxon>
        <taxon>Suillineae</taxon>
        <taxon>Rhizopogonaceae</taxon>
        <taxon>Rhizopogon</taxon>
    </lineage>
</organism>
<name>A0A1J8Q210_9AGAM</name>
<gene>
    <name evidence="1" type="ORF">AZE42_10319</name>
</gene>
<accession>A0A1J8Q210</accession>
<keyword evidence="2" id="KW-1185">Reference proteome</keyword>
<protein>
    <submittedName>
        <fullName evidence="1">Uncharacterized protein</fullName>
    </submittedName>
</protein>
<comment type="caution">
    <text evidence="1">The sequence shown here is derived from an EMBL/GenBank/DDBJ whole genome shotgun (WGS) entry which is preliminary data.</text>
</comment>
<dbReference type="AlphaFoldDB" id="A0A1J8Q210"/>
<reference evidence="1 2" key="1">
    <citation type="submission" date="2016-03" db="EMBL/GenBank/DDBJ databases">
        <title>Comparative genomics of the ectomycorrhizal sister species Rhizopogon vinicolor and Rhizopogon vesiculosus (Basidiomycota: Boletales) reveals a divergence of the mating type B locus.</title>
        <authorList>
            <person name="Mujic A.B."/>
            <person name="Kuo A."/>
            <person name="Tritt A."/>
            <person name="Lipzen A."/>
            <person name="Chen C."/>
            <person name="Johnson J."/>
            <person name="Sharma A."/>
            <person name="Barry K."/>
            <person name="Grigoriev I.V."/>
            <person name="Spatafora J.W."/>
        </authorList>
    </citation>
    <scope>NUCLEOTIDE SEQUENCE [LARGE SCALE GENOMIC DNA]</scope>
    <source>
        <strain evidence="1 2">AM-OR11-056</strain>
    </source>
</reference>
<dbReference type="EMBL" id="LVVM01002984">
    <property type="protein sequence ID" value="OJA15622.1"/>
    <property type="molecule type" value="Genomic_DNA"/>
</dbReference>
<sequence>MNVGLAATYIEIKDIDPKAYDLDGKLRRVDNSILSLQWFLTLARHVRRSESNL</sequence>
<dbReference type="OrthoDB" id="2692458at2759"/>
<evidence type="ECO:0000313" key="2">
    <source>
        <dbReference type="Proteomes" id="UP000183567"/>
    </source>
</evidence>